<keyword evidence="3" id="KW-1185">Reference proteome</keyword>
<organism evidence="2 3">
    <name type="scientific">Psychroflexus planctonicus</name>
    <dbReference type="NCBI Taxonomy" id="1526575"/>
    <lineage>
        <taxon>Bacteria</taxon>
        <taxon>Pseudomonadati</taxon>
        <taxon>Bacteroidota</taxon>
        <taxon>Flavobacteriia</taxon>
        <taxon>Flavobacteriales</taxon>
        <taxon>Flavobacteriaceae</taxon>
        <taxon>Psychroflexus</taxon>
    </lineage>
</organism>
<protein>
    <recommendedName>
        <fullName evidence="4">Outer membrane protein beta-barrel domain-containing protein</fullName>
    </recommendedName>
</protein>
<comment type="caution">
    <text evidence="2">The sequence shown here is derived from an EMBL/GenBank/DDBJ whole genome shotgun (WGS) entry which is preliminary data.</text>
</comment>
<evidence type="ECO:0000256" key="1">
    <source>
        <dbReference type="SAM" id="SignalP"/>
    </source>
</evidence>
<dbReference type="EMBL" id="BMGM01000001">
    <property type="protein sequence ID" value="GGE25859.1"/>
    <property type="molecule type" value="Genomic_DNA"/>
</dbReference>
<proteinExistence type="predicted"/>
<name>A0ABQ1SEP8_9FLAO</name>
<gene>
    <name evidence="2" type="ORF">GCM10010832_03260</name>
</gene>
<sequence>MKYYKLIILAAFISLSGFNANAQNSNGLEASVHLGIPTEDIEDAVNLVYGIDFNYYFINIAEVLNFGFTGGYINFNGDQVLTSESANLALPDASFLRVGGLGRINFNANVYLIVDLGYAIGLDDIEGGGFYQPKIGFNSGKFSFFVYYQKIYTDTRFPNYSSVGLGATYHF</sequence>
<dbReference type="Proteomes" id="UP000599179">
    <property type="component" value="Unassembled WGS sequence"/>
</dbReference>
<evidence type="ECO:0000313" key="2">
    <source>
        <dbReference type="EMBL" id="GGE25859.1"/>
    </source>
</evidence>
<accession>A0ABQ1SEP8</accession>
<reference evidence="3" key="1">
    <citation type="journal article" date="2019" name="Int. J. Syst. Evol. Microbiol.">
        <title>The Global Catalogue of Microorganisms (GCM) 10K type strain sequencing project: providing services to taxonomists for standard genome sequencing and annotation.</title>
        <authorList>
            <consortium name="The Broad Institute Genomics Platform"/>
            <consortium name="The Broad Institute Genome Sequencing Center for Infectious Disease"/>
            <person name="Wu L."/>
            <person name="Ma J."/>
        </authorList>
    </citation>
    <scope>NUCLEOTIDE SEQUENCE [LARGE SCALE GENOMIC DNA]</scope>
    <source>
        <strain evidence="3">CGMCC 1.12931</strain>
    </source>
</reference>
<dbReference type="RefSeq" id="WP_188457332.1">
    <property type="nucleotide sequence ID" value="NZ_BMGM01000001.1"/>
</dbReference>
<evidence type="ECO:0008006" key="4">
    <source>
        <dbReference type="Google" id="ProtNLM"/>
    </source>
</evidence>
<feature type="chain" id="PRO_5046729145" description="Outer membrane protein beta-barrel domain-containing protein" evidence="1">
    <location>
        <begin position="23"/>
        <end position="171"/>
    </location>
</feature>
<keyword evidence="1" id="KW-0732">Signal</keyword>
<feature type="signal peptide" evidence="1">
    <location>
        <begin position="1"/>
        <end position="22"/>
    </location>
</feature>
<evidence type="ECO:0000313" key="3">
    <source>
        <dbReference type="Proteomes" id="UP000599179"/>
    </source>
</evidence>